<reference evidence="7 8" key="1">
    <citation type="submission" date="2024-02" db="EMBL/GenBank/DDBJ databases">
        <title>Chromosome-level genome assembly of the Eurasian Minnow (Phoxinus phoxinus).</title>
        <authorList>
            <person name="Oriowo T.O."/>
            <person name="Martin S."/>
            <person name="Stange M."/>
            <person name="Chrysostomakis Y."/>
            <person name="Brown T."/>
            <person name="Winkler S."/>
            <person name="Kukowka S."/>
            <person name="Myers E.W."/>
            <person name="Bohne A."/>
        </authorList>
    </citation>
    <scope>NUCLEOTIDE SEQUENCE [LARGE SCALE GENOMIC DNA]</scope>
    <source>
        <strain evidence="7">ZFMK-TIS-60720</strain>
        <tissue evidence="7">Whole Organism</tissue>
    </source>
</reference>
<dbReference type="Pfam" id="PF07654">
    <property type="entry name" value="C1-set"/>
    <property type="match status" value="3"/>
</dbReference>
<keyword evidence="2" id="KW-1064">Adaptive immunity</keyword>
<evidence type="ECO:0000313" key="7">
    <source>
        <dbReference type="EMBL" id="KAK7174705.1"/>
    </source>
</evidence>
<dbReference type="Gene3D" id="2.60.40.10">
    <property type="entry name" value="Immunoglobulins"/>
    <property type="match status" value="4"/>
</dbReference>
<keyword evidence="4" id="KW-1280">Immunoglobulin</keyword>
<dbReference type="InterPro" id="IPR007110">
    <property type="entry name" value="Ig-like_dom"/>
</dbReference>
<dbReference type="InterPro" id="IPR003597">
    <property type="entry name" value="Ig_C1-set"/>
</dbReference>
<dbReference type="SMART" id="SM00409">
    <property type="entry name" value="IG"/>
    <property type="match status" value="2"/>
</dbReference>
<evidence type="ECO:0000256" key="4">
    <source>
        <dbReference type="ARBA" id="ARBA00043265"/>
    </source>
</evidence>
<dbReference type="Proteomes" id="UP001364617">
    <property type="component" value="Unassembled WGS sequence"/>
</dbReference>
<evidence type="ECO:0000256" key="2">
    <source>
        <dbReference type="ARBA" id="ARBA00023130"/>
    </source>
</evidence>
<dbReference type="InterPro" id="IPR013106">
    <property type="entry name" value="Ig_V-set"/>
</dbReference>
<dbReference type="FunFam" id="2.60.40.10:FF:000463">
    <property type="entry name" value="Immunoglobulin heavy constant gamma 1"/>
    <property type="match status" value="1"/>
</dbReference>
<keyword evidence="3" id="KW-0393">Immunoglobulin domain</keyword>
<dbReference type="CDD" id="cd05768">
    <property type="entry name" value="IgC1_CH3_IgAGD_CH4_IgAEM"/>
    <property type="match status" value="1"/>
</dbReference>
<proteinExistence type="predicted"/>
<evidence type="ECO:0000256" key="5">
    <source>
        <dbReference type="SAM" id="SignalP"/>
    </source>
</evidence>
<comment type="caution">
    <text evidence="7">The sequence shown here is derived from an EMBL/GenBank/DDBJ whole genome shotgun (WGS) entry which is preliminary data.</text>
</comment>
<keyword evidence="5" id="KW-0732">Signal</keyword>
<dbReference type="PANTHER" id="PTHR23411">
    <property type="entry name" value="TAPASIN"/>
    <property type="match status" value="1"/>
</dbReference>
<dbReference type="InterPro" id="IPR003599">
    <property type="entry name" value="Ig_sub"/>
</dbReference>
<accession>A0AAN9DNW1</accession>
<feature type="domain" description="Ig-like" evidence="6">
    <location>
        <begin position="33"/>
        <end position="135"/>
    </location>
</feature>
<sequence>MTTIINSLLLFLFVHDIHCQTFTQSQAEVKRPGESFRLVCTASGFTFSSSYVAVVRQGHGKGLEWIAYIGTSSSPISYSQSVQGRFTVSRDDSSSQLYLQMNSLKTEDTAVYYCARDHCVYYFDYWGKGTKVTVSSAQPSAPKSIFALSQCSADSDGLITVGCLTRGFSPADSLTFKWKSPIDKDLDTVVQYPAFGTGEDYTKISHMRVKKSEWDPKNPYICEASNSIGSVKATLTPPAPPPDQPATVILTVPTKKELDNGTATFLCLARQFSPKTYSFKWFQDGQEVTNAIHTYDTSEKNGSVTLYSATSIFQISADTWTSRDTKVKCEFVHKTGNEVREAQYTASMQDCSSIAPVIVHPSLEDMLKYRQGELKCTASAENTGFTKIEIKANQFVIAEAFEEHVKNRREVELKAPIGYEEWSNGTVFTCTVEHSGEPQAKVTTFTRENGKESKRPSVYLLAPPEYKEGETMTLTCYVKDFYPKEVFVSWLVDDEPANGYKHNTSQPMQSDKYFSVYSQITVDSSEWKSGTVYSCVVYHETIDENMRVLTRSIADTIDKPGAINLSMNTAACCKQ</sequence>
<dbReference type="SUPFAM" id="SSF48726">
    <property type="entry name" value="Immunoglobulin"/>
    <property type="match status" value="5"/>
</dbReference>
<feature type="chain" id="PRO_5042860149" description="Ig-like domain-containing protein" evidence="5">
    <location>
        <begin position="20"/>
        <end position="575"/>
    </location>
</feature>
<name>A0AAN9DNW1_9TELE</name>
<evidence type="ECO:0000256" key="1">
    <source>
        <dbReference type="ARBA" id="ARBA00022859"/>
    </source>
</evidence>
<evidence type="ECO:0000256" key="3">
    <source>
        <dbReference type="ARBA" id="ARBA00023319"/>
    </source>
</evidence>
<dbReference type="FunFam" id="2.60.40.10:FF:002350">
    <property type="entry name" value="Immunoglobulin heavy variable 1-4"/>
    <property type="match status" value="1"/>
</dbReference>
<gene>
    <name evidence="7" type="ORF">R3I93_001801</name>
</gene>
<dbReference type="GO" id="GO:0002250">
    <property type="term" value="P:adaptive immune response"/>
    <property type="evidence" value="ECO:0007669"/>
    <property type="project" value="UniProtKB-KW"/>
</dbReference>
<feature type="signal peptide" evidence="5">
    <location>
        <begin position="1"/>
        <end position="19"/>
    </location>
</feature>
<dbReference type="InterPro" id="IPR050380">
    <property type="entry name" value="Immune_Resp_Modulators"/>
</dbReference>
<dbReference type="GO" id="GO:0019814">
    <property type="term" value="C:immunoglobulin complex"/>
    <property type="evidence" value="ECO:0007669"/>
    <property type="project" value="UniProtKB-KW"/>
</dbReference>
<dbReference type="PROSITE" id="PS00290">
    <property type="entry name" value="IG_MHC"/>
    <property type="match status" value="1"/>
</dbReference>
<dbReference type="SMART" id="SM00407">
    <property type="entry name" value="IGc1"/>
    <property type="match status" value="2"/>
</dbReference>
<dbReference type="SMART" id="SM00406">
    <property type="entry name" value="IGv"/>
    <property type="match status" value="1"/>
</dbReference>
<dbReference type="InterPro" id="IPR013783">
    <property type="entry name" value="Ig-like_fold"/>
</dbReference>
<dbReference type="InterPro" id="IPR036179">
    <property type="entry name" value="Ig-like_dom_sf"/>
</dbReference>
<evidence type="ECO:0000313" key="8">
    <source>
        <dbReference type="Proteomes" id="UP001364617"/>
    </source>
</evidence>
<feature type="domain" description="Ig-like" evidence="6">
    <location>
        <begin position="456"/>
        <end position="554"/>
    </location>
</feature>
<dbReference type="EMBL" id="JAYKXH010000002">
    <property type="protein sequence ID" value="KAK7174705.1"/>
    <property type="molecule type" value="Genomic_DNA"/>
</dbReference>
<organism evidence="7 8">
    <name type="scientific">Phoxinus phoxinus</name>
    <name type="common">Eurasian minnow</name>
    <dbReference type="NCBI Taxonomy" id="58324"/>
    <lineage>
        <taxon>Eukaryota</taxon>
        <taxon>Metazoa</taxon>
        <taxon>Chordata</taxon>
        <taxon>Craniata</taxon>
        <taxon>Vertebrata</taxon>
        <taxon>Euteleostomi</taxon>
        <taxon>Actinopterygii</taxon>
        <taxon>Neopterygii</taxon>
        <taxon>Teleostei</taxon>
        <taxon>Ostariophysi</taxon>
        <taxon>Cypriniformes</taxon>
        <taxon>Leuciscidae</taxon>
        <taxon>Phoxininae</taxon>
        <taxon>Phoxinus</taxon>
    </lineage>
</organism>
<feature type="domain" description="Ig-like" evidence="6">
    <location>
        <begin position="245"/>
        <end position="345"/>
    </location>
</feature>
<keyword evidence="8" id="KW-1185">Reference proteome</keyword>
<dbReference type="InterPro" id="IPR003006">
    <property type="entry name" value="Ig/MHC_CS"/>
</dbReference>
<protein>
    <recommendedName>
        <fullName evidence="6">Ig-like domain-containing protein</fullName>
    </recommendedName>
</protein>
<keyword evidence="1" id="KW-0391">Immunity</keyword>
<evidence type="ECO:0000259" key="6">
    <source>
        <dbReference type="PROSITE" id="PS50835"/>
    </source>
</evidence>
<dbReference type="Pfam" id="PF07686">
    <property type="entry name" value="V-set"/>
    <property type="match status" value="1"/>
</dbReference>
<dbReference type="FunFam" id="2.60.40.10:FF:001878">
    <property type="entry name" value="Immunoglobulin heavy variable 1-4"/>
    <property type="match status" value="1"/>
</dbReference>
<dbReference type="PROSITE" id="PS50835">
    <property type="entry name" value="IG_LIKE"/>
    <property type="match status" value="4"/>
</dbReference>
<feature type="domain" description="Ig-like" evidence="6">
    <location>
        <begin position="142"/>
        <end position="236"/>
    </location>
</feature>
<dbReference type="AlphaFoldDB" id="A0AAN9DNW1"/>